<comment type="similarity">
    <text evidence="1 2">Belongs to the glycosyl hydrolase 35 family.</text>
</comment>
<organism evidence="4 5">
    <name type="scientific">Kribbella antibiotica</name>
    <dbReference type="NCBI Taxonomy" id="190195"/>
    <lineage>
        <taxon>Bacteria</taxon>
        <taxon>Bacillati</taxon>
        <taxon>Actinomycetota</taxon>
        <taxon>Actinomycetes</taxon>
        <taxon>Propionibacteriales</taxon>
        <taxon>Kribbellaceae</taxon>
        <taxon>Kribbella</taxon>
    </lineage>
</organism>
<accession>A0A4R4YNJ6</accession>
<evidence type="ECO:0000313" key="4">
    <source>
        <dbReference type="EMBL" id="TDD46626.1"/>
    </source>
</evidence>
<dbReference type="Gene3D" id="3.20.20.80">
    <property type="entry name" value="Glycosidases"/>
    <property type="match status" value="1"/>
</dbReference>
<reference evidence="4 5" key="1">
    <citation type="submission" date="2019-03" db="EMBL/GenBank/DDBJ databases">
        <title>Draft genome sequences of novel Actinobacteria.</title>
        <authorList>
            <person name="Sahin N."/>
            <person name="Ay H."/>
            <person name="Saygin H."/>
        </authorList>
    </citation>
    <scope>NUCLEOTIDE SEQUENCE [LARGE SCALE GENOMIC DNA]</scope>
    <source>
        <strain evidence="4 5">JCM 13523</strain>
    </source>
</reference>
<dbReference type="InterPro" id="IPR001944">
    <property type="entry name" value="Glycoside_Hdrlase_35"/>
</dbReference>
<dbReference type="OrthoDB" id="9813184at2"/>
<evidence type="ECO:0000256" key="2">
    <source>
        <dbReference type="RuleBase" id="RU003679"/>
    </source>
</evidence>
<dbReference type="Pfam" id="PF01301">
    <property type="entry name" value="Glyco_hydro_35"/>
    <property type="match status" value="1"/>
</dbReference>
<dbReference type="EMBL" id="SMKX01000169">
    <property type="protein sequence ID" value="TDD46626.1"/>
    <property type="molecule type" value="Genomic_DNA"/>
</dbReference>
<evidence type="ECO:0000259" key="3">
    <source>
        <dbReference type="Pfam" id="PF01301"/>
    </source>
</evidence>
<protein>
    <submittedName>
        <fullName evidence="4">Beta-galactosidase</fullName>
    </submittedName>
</protein>
<dbReference type="Proteomes" id="UP000295124">
    <property type="component" value="Unassembled WGS sequence"/>
</dbReference>
<proteinExistence type="inferred from homology"/>
<evidence type="ECO:0000313" key="5">
    <source>
        <dbReference type="Proteomes" id="UP000295124"/>
    </source>
</evidence>
<dbReference type="InterPro" id="IPR017853">
    <property type="entry name" value="GH"/>
</dbReference>
<dbReference type="GO" id="GO:0004553">
    <property type="term" value="F:hydrolase activity, hydrolyzing O-glycosyl compounds"/>
    <property type="evidence" value="ECO:0007669"/>
    <property type="project" value="InterPro"/>
</dbReference>
<dbReference type="SUPFAM" id="SSF51445">
    <property type="entry name" value="(Trans)glycosidases"/>
    <property type="match status" value="1"/>
</dbReference>
<keyword evidence="5" id="KW-1185">Reference proteome</keyword>
<dbReference type="InterPro" id="IPR031330">
    <property type="entry name" value="Gly_Hdrlase_35_cat"/>
</dbReference>
<comment type="caution">
    <text evidence="4">The sequence shown here is derived from an EMBL/GenBank/DDBJ whole genome shotgun (WGS) entry which is preliminary data.</text>
</comment>
<name>A0A4R4YNJ6_9ACTN</name>
<sequence length="869" mass="94312">MSVIVGRLPRCPSVELATVLRPFAADCCCPCLTNRRSVAAGRVDRRPSGRFRSSGVVLPALRQWGLDTPSGSLGPFTSSSLGSIPGLPRQPPGGEQMATSPHQIKVSAWPGDPQRPRMANAVDQRSGLGLSDRGLERDGVPFIPISGEVHYSRIPRDRWEARLRSVVAAGVTVVSTYVPWLHHVPDGAGPQFGGNLDVGAFIDACGNHRLDVVLRIGPWCHGELRNGGFPDWVAAADVVHRTDDPRYLELVEEWFGQLAGHLGRRAGPDGDLLAIQLENELYDQPDHLRSLKALARRAGLAAPLWTATAWGGAQLPAGEVFPVYGGYGDGFWVASDAGWDPSFREHFFFSHQWDDPGIGADLRSDERSAAAASVSAEFPPATCELGGGMATAYHRRPVLAPLDVATPAWCKIGNGSAWQGYYMFAGGTNPAGGWQESQATGYPNDLPRLSYDFQAPIGEAGELNGSHAELRRQHAFLTAFGAGLTELPSWLPEVRPANTEDRTTPRWAVRSDGDKGYLFLAWHQAHEQLDPLEDVQFEIGGATPTTVPSEPITIRPGTLACWPVFQEYGGVMIEWITATPLTLLAGSEAPVLVLIADHRMPVELRLPPGVAIQSQAETSTTYRLTPSEVPVRLVSATGALDLLVLPATLGPDLWVREHPDRTLLLSDCEISWYDDGPVQVVAAGELPRLRRYDPAGKRFVEAPLSPAPTPGRIESAQVELIRPAAQVPATYGERDGRAASPQPSDLERLAGRYRVTLPDWVRGQAVEARLCITWAGDVAELEVDGVPVADRFWDGRAWTVDVRDTGLSTAKDVVLRVLPLSPDSPIWLPSEAQAVRANHPGQLLRTPTVEVVELVLVSDNNWSPHYCSR</sequence>
<evidence type="ECO:0000256" key="1">
    <source>
        <dbReference type="ARBA" id="ARBA00009809"/>
    </source>
</evidence>
<dbReference type="PANTHER" id="PTHR23421">
    <property type="entry name" value="BETA-GALACTOSIDASE RELATED"/>
    <property type="match status" value="1"/>
</dbReference>
<dbReference type="GO" id="GO:0005975">
    <property type="term" value="P:carbohydrate metabolic process"/>
    <property type="evidence" value="ECO:0007669"/>
    <property type="project" value="InterPro"/>
</dbReference>
<gene>
    <name evidence="4" type="ORF">E1263_36150</name>
</gene>
<dbReference type="PRINTS" id="PR00742">
    <property type="entry name" value="GLHYDRLASE35"/>
</dbReference>
<dbReference type="AlphaFoldDB" id="A0A4R4YNJ6"/>
<feature type="domain" description="Glycoside hydrolase 35 catalytic" evidence="3">
    <location>
        <begin position="137"/>
        <end position="474"/>
    </location>
</feature>